<proteinExistence type="predicted"/>
<dbReference type="InterPro" id="IPR045741">
    <property type="entry name" value="PorV"/>
</dbReference>
<feature type="non-terminal residue" evidence="2">
    <location>
        <position position="294"/>
    </location>
</feature>
<evidence type="ECO:0000259" key="1">
    <source>
        <dbReference type="Pfam" id="PF19572"/>
    </source>
</evidence>
<dbReference type="NCBIfam" id="NF033709">
    <property type="entry name" value="PorV_fam"/>
    <property type="match status" value="1"/>
</dbReference>
<evidence type="ECO:0000313" key="2">
    <source>
        <dbReference type="EMBL" id="HDI83927.1"/>
    </source>
</evidence>
<dbReference type="EMBL" id="DQWE01000420">
    <property type="protein sequence ID" value="HDI83927.1"/>
    <property type="molecule type" value="Genomic_DNA"/>
</dbReference>
<dbReference type="AlphaFoldDB" id="A0A7C0VBQ2"/>
<accession>A0A7C0VBQ2</accession>
<reference evidence="2" key="1">
    <citation type="journal article" date="2020" name="mSystems">
        <title>Genome- and Community-Level Interaction Insights into Carbon Utilization and Element Cycling Functions of Hydrothermarchaeota in Hydrothermal Sediment.</title>
        <authorList>
            <person name="Zhou Z."/>
            <person name="Liu Y."/>
            <person name="Xu W."/>
            <person name="Pan J."/>
            <person name="Luo Z.H."/>
            <person name="Li M."/>
        </authorList>
    </citation>
    <scope>NUCLEOTIDE SEQUENCE [LARGE SCALE GENOMIC DNA]</scope>
    <source>
        <strain evidence="2">HyVt-102</strain>
    </source>
</reference>
<comment type="caution">
    <text evidence="2">The sequence shown here is derived from an EMBL/GenBank/DDBJ whole genome shotgun (WGS) entry which is preliminary data.</text>
</comment>
<name>A0A7C0VBQ2_UNCW3</name>
<dbReference type="Proteomes" id="UP000885847">
    <property type="component" value="Unassembled WGS sequence"/>
</dbReference>
<organism evidence="2">
    <name type="scientific">candidate division WOR-3 bacterium</name>
    <dbReference type="NCBI Taxonomy" id="2052148"/>
    <lineage>
        <taxon>Bacteria</taxon>
        <taxon>Bacteria division WOR-3</taxon>
    </lineage>
</organism>
<sequence>MKRTLLLVILVFIALGLNAQFAKVGNSGFKFLDISVDARAIAMGETYAALAEGPSAVFWNPAGINLSKGINVFTHYNKWWNDIMHGSFSFTYNLGLAGNLGVFFVGLHSGDIEVTTVENPDGTGGVTSYYAYAAGLTYGRFLTDRFSFAINLKILGENYGTTPNGDACRSLGFGMDVGGLYVTSFRDMKIGLAVMNFGPDITPSGTYPNYENGEVVDDSASFKNIPLPGGFRGGIAMTLYETEMMKVIGAFDVYHPSDNVERYSLGVEAGLMNMVFLRGGYEFGRDDNVLALNT</sequence>
<dbReference type="Pfam" id="PF19572">
    <property type="entry name" value="PorV"/>
    <property type="match status" value="1"/>
</dbReference>
<feature type="domain" description="Type IX secretion system protein PorV" evidence="1">
    <location>
        <begin position="26"/>
        <end position="199"/>
    </location>
</feature>
<protein>
    <submittedName>
        <fullName evidence="2">PorV/PorQ family protein</fullName>
    </submittedName>
</protein>
<dbReference type="Gene3D" id="2.40.160.60">
    <property type="entry name" value="Outer membrane protein transport protein (OMPP1/FadL/TodX)"/>
    <property type="match status" value="1"/>
</dbReference>
<gene>
    <name evidence="2" type="ORF">ENF18_09085</name>
</gene>